<comment type="caution">
    <text evidence="15">The sequence shown here is derived from an EMBL/GenBank/DDBJ whole genome shotgun (WGS) entry which is preliminary data.</text>
</comment>
<accession>A0A4Y7X0I7</accession>
<dbReference type="Pfam" id="PF04452">
    <property type="entry name" value="Methyltrans_RNA"/>
    <property type="match status" value="1"/>
</dbReference>
<evidence type="ECO:0000313" key="15">
    <source>
        <dbReference type="EMBL" id="KOO39610.1"/>
    </source>
</evidence>
<organism evidence="15">
    <name type="scientific">Halalkalibacterium halodurans</name>
    <name type="common">Bacillus halodurans</name>
    <dbReference type="NCBI Taxonomy" id="86665"/>
    <lineage>
        <taxon>Bacteria</taxon>
        <taxon>Bacillati</taxon>
        <taxon>Bacillota</taxon>
        <taxon>Bacilli</taxon>
        <taxon>Bacillales</taxon>
        <taxon>Bacillaceae</taxon>
        <taxon>Halalkalibacterium (ex Joshi et al. 2022)</taxon>
    </lineage>
</organism>
<dbReference type="GO" id="GO:0005737">
    <property type="term" value="C:cytoplasm"/>
    <property type="evidence" value="ECO:0007669"/>
    <property type="project" value="UniProtKB-SubCell"/>
</dbReference>
<evidence type="ECO:0000256" key="6">
    <source>
        <dbReference type="ARBA" id="ARBA00022552"/>
    </source>
</evidence>
<keyword evidence="8 12" id="KW-0808">Transferase</keyword>
<dbReference type="InterPro" id="IPR046886">
    <property type="entry name" value="RsmE_MTase_dom"/>
</dbReference>
<dbReference type="SUPFAM" id="SSF88697">
    <property type="entry name" value="PUA domain-like"/>
    <property type="match status" value="1"/>
</dbReference>
<sequence length="250" mass="27969">MQRYFVPKEQMTDTYVTITGDDVKHIIKVMRMTIGDELICSDGHGRTVRCEIEKANDSEVLARVIEPLIPNTELPIRVTIAQALPKGDKLDYIVQKGTELGAQAFWPFSASRSIVKWDEKKGRKKTERLMKIAKEAAEQSYRERIPSIETPLAFSKLLQEISGFTKTIVAYEEEAKEGRLMTFAACLNELHHGDSLLVIIGPEGGFTTEEIDAIQRAGGAPAGLGPRILRTETASLYALAAISYHFERMR</sequence>
<proteinExistence type="inferred from homology"/>
<keyword evidence="7 12" id="KW-0489">Methyltransferase</keyword>
<dbReference type="Pfam" id="PF20260">
    <property type="entry name" value="PUA_4"/>
    <property type="match status" value="1"/>
</dbReference>
<keyword evidence="5 12" id="KW-0963">Cytoplasm</keyword>
<dbReference type="SUPFAM" id="SSF75217">
    <property type="entry name" value="alpha/beta knot"/>
    <property type="match status" value="1"/>
</dbReference>
<accession>A0A0M0KLE2</accession>
<dbReference type="NCBIfam" id="NF008691">
    <property type="entry name" value="PRK11713.1-4"/>
    <property type="match status" value="1"/>
</dbReference>
<evidence type="ECO:0000256" key="7">
    <source>
        <dbReference type="ARBA" id="ARBA00022603"/>
    </source>
</evidence>
<dbReference type="NCBIfam" id="TIGR00046">
    <property type="entry name" value="RsmE family RNA methyltransferase"/>
    <property type="match status" value="1"/>
</dbReference>
<feature type="domain" description="Ribosomal RNA small subunit methyltransferase E PUA-like" evidence="14">
    <location>
        <begin position="18"/>
        <end position="64"/>
    </location>
</feature>
<dbReference type="Gene3D" id="3.40.1280.10">
    <property type="match status" value="1"/>
</dbReference>
<dbReference type="InterPro" id="IPR015947">
    <property type="entry name" value="PUA-like_sf"/>
</dbReference>
<gene>
    <name evidence="15" type="ORF">AMD02_12700</name>
</gene>
<dbReference type="CDD" id="cd18084">
    <property type="entry name" value="RsmE-like"/>
    <property type="match status" value="1"/>
</dbReference>
<evidence type="ECO:0000256" key="1">
    <source>
        <dbReference type="ARBA" id="ARBA00004496"/>
    </source>
</evidence>
<comment type="function">
    <text evidence="10 12">Specifically methylates the N3 position of the uracil ring of uridine 1498 (m3U1498) in 16S rRNA. Acts on the fully assembled 30S ribosomal subunit.</text>
</comment>
<keyword evidence="6 12" id="KW-0698">rRNA processing</keyword>
<dbReference type="PATRIC" id="fig|136160.3.peg.2965"/>
<dbReference type="Gene3D" id="2.40.240.20">
    <property type="entry name" value="Hypothetical PUA domain-like, domain 1"/>
    <property type="match status" value="1"/>
</dbReference>
<evidence type="ECO:0000256" key="12">
    <source>
        <dbReference type="PIRNR" id="PIRNR015601"/>
    </source>
</evidence>
<evidence type="ECO:0000259" key="14">
    <source>
        <dbReference type="Pfam" id="PF20260"/>
    </source>
</evidence>
<reference evidence="15" key="1">
    <citation type="submission" date="2015-08" db="EMBL/GenBank/DDBJ databases">
        <title>Complete DNA Sequence of Pseudomonas syringae pv. actinidiae, the Causal Agent of Kiwifruit Canker Disease.</title>
        <authorList>
            <person name="Rikkerink E.H.A."/>
            <person name="Fineran P.C."/>
        </authorList>
    </citation>
    <scope>NUCLEOTIDE SEQUENCE</scope>
    <source>
        <strain evidence="15">DSM 13666</strain>
    </source>
</reference>
<dbReference type="GO" id="GO:0070475">
    <property type="term" value="P:rRNA base methylation"/>
    <property type="evidence" value="ECO:0007669"/>
    <property type="project" value="TreeGrafter"/>
</dbReference>
<dbReference type="EC" id="2.1.1.193" evidence="3 12"/>
<dbReference type="PIRSF" id="PIRSF015601">
    <property type="entry name" value="MTase_slr0722"/>
    <property type="match status" value="1"/>
</dbReference>
<evidence type="ECO:0000256" key="2">
    <source>
        <dbReference type="ARBA" id="ARBA00005528"/>
    </source>
</evidence>
<protein>
    <recommendedName>
        <fullName evidence="4 12">Ribosomal RNA small subunit methyltransferase E</fullName>
        <ecNumber evidence="3 12">2.1.1.193</ecNumber>
    </recommendedName>
</protein>
<dbReference type="OMA" id="RCITQWK"/>
<name>A0A0M0KLE2_ALKHA</name>
<comment type="subcellular location">
    <subcellularLocation>
        <location evidence="1 12">Cytoplasm</location>
    </subcellularLocation>
</comment>
<dbReference type="RefSeq" id="WP_010897515.1">
    <property type="nucleotide sequence ID" value="NZ_CP040441.1"/>
</dbReference>
<evidence type="ECO:0000256" key="9">
    <source>
        <dbReference type="ARBA" id="ARBA00022691"/>
    </source>
</evidence>
<dbReference type="InterPro" id="IPR006700">
    <property type="entry name" value="RsmE"/>
</dbReference>
<comment type="similarity">
    <text evidence="2 12">Belongs to the RNA methyltransferase RsmE family.</text>
</comment>
<dbReference type="GeneID" id="87596970"/>
<evidence type="ECO:0000256" key="4">
    <source>
        <dbReference type="ARBA" id="ARBA00013673"/>
    </source>
</evidence>
<evidence type="ECO:0000256" key="8">
    <source>
        <dbReference type="ARBA" id="ARBA00022679"/>
    </source>
</evidence>
<dbReference type="AlphaFoldDB" id="A0A0M0KLE2"/>
<dbReference type="PANTHER" id="PTHR30027">
    <property type="entry name" value="RIBOSOMAL RNA SMALL SUBUNIT METHYLTRANSFERASE E"/>
    <property type="match status" value="1"/>
</dbReference>
<dbReference type="InterPro" id="IPR046887">
    <property type="entry name" value="RsmE_PUA-like"/>
</dbReference>
<dbReference type="PANTHER" id="PTHR30027:SF3">
    <property type="entry name" value="16S RRNA (URACIL(1498)-N(3))-METHYLTRANSFERASE"/>
    <property type="match status" value="1"/>
</dbReference>
<feature type="domain" description="Ribosomal RNA small subunit methyltransferase E methyltransferase" evidence="13">
    <location>
        <begin position="73"/>
        <end position="243"/>
    </location>
</feature>
<dbReference type="InterPro" id="IPR029028">
    <property type="entry name" value="Alpha/beta_knot_MTases"/>
</dbReference>
<comment type="catalytic activity">
    <reaction evidence="11 12">
        <text>uridine(1498) in 16S rRNA + S-adenosyl-L-methionine = N(3)-methyluridine(1498) in 16S rRNA + S-adenosyl-L-homocysteine + H(+)</text>
        <dbReference type="Rhea" id="RHEA:42920"/>
        <dbReference type="Rhea" id="RHEA-COMP:10283"/>
        <dbReference type="Rhea" id="RHEA-COMP:10284"/>
        <dbReference type="ChEBI" id="CHEBI:15378"/>
        <dbReference type="ChEBI" id="CHEBI:57856"/>
        <dbReference type="ChEBI" id="CHEBI:59789"/>
        <dbReference type="ChEBI" id="CHEBI:65315"/>
        <dbReference type="ChEBI" id="CHEBI:74502"/>
        <dbReference type="EC" id="2.1.1.193"/>
    </reaction>
</comment>
<evidence type="ECO:0000256" key="5">
    <source>
        <dbReference type="ARBA" id="ARBA00022490"/>
    </source>
</evidence>
<evidence type="ECO:0000256" key="3">
    <source>
        <dbReference type="ARBA" id="ARBA00012328"/>
    </source>
</evidence>
<dbReference type="EMBL" id="LILD01000001">
    <property type="protein sequence ID" value="KOO39610.1"/>
    <property type="molecule type" value="Genomic_DNA"/>
</dbReference>
<evidence type="ECO:0000256" key="10">
    <source>
        <dbReference type="ARBA" id="ARBA00025699"/>
    </source>
</evidence>
<evidence type="ECO:0000259" key="13">
    <source>
        <dbReference type="Pfam" id="PF04452"/>
    </source>
</evidence>
<keyword evidence="9 12" id="KW-0949">S-adenosyl-L-methionine</keyword>
<evidence type="ECO:0000256" key="11">
    <source>
        <dbReference type="ARBA" id="ARBA00047944"/>
    </source>
</evidence>
<dbReference type="GO" id="GO:0070042">
    <property type="term" value="F:rRNA (uridine-N3-)-methyltransferase activity"/>
    <property type="evidence" value="ECO:0007669"/>
    <property type="project" value="TreeGrafter"/>
</dbReference>
<dbReference type="InterPro" id="IPR029026">
    <property type="entry name" value="tRNA_m1G_MTases_N"/>
</dbReference>